<dbReference type="PANTHER" id="PTHR35371">
    <property type="entry name" value="INNER MEMBRANE PROTEIN"/>
    <property type="match status" value="1"/>
</dbReference>
<dbReference type="InterPro" id="IPR023352">
    <property type="entry name" value="MAPEG-like_dom_sf"/>
</dbReference>
<keyword evidence="4 5" id="KW-0472">Membrane</keyword>
<comment type="subcellular location">
    <subcellularLocation>
        <location evidence="1">Membrane</location>
    </subcellularLocation>
</comment>
<dbReference type="InterPro" id="IPR001129">
    <property type="entry name" value="Membr-assoc_MAPEG"/>
</dbReference>
<keyword evidence="3 5" id="KW-1133">Transmembrane helix</keyword>
<organism evidence="6 7">
    <name type="scientific">Parachaetomium inaequale</name>
    <dbReference type="NCBI Taxonomy" id="2588326"/>
    <lineage>
        <taxon>Eukaryota</taxon>
        <taxon>Fungi</taxon>
        <taxon>Dikarya</taxon>
        <taxon>Ascomycota</taxon>
        <taxon>Pezizomycotina</taxon>
        <taxon>Sordariomycetes</taxon>
        <taxon>Sordariomycetidae</taxon>
        <taxon>Sordariales</taxon>
        <taxon>Chaetomiaceae</taxon>
        <taxon>Parachaetomium</taxon>
    </lineage>
</organism>
<evidence type="ECO:0000313" key="6">
    <source>
        <dbReference type="EMBL" id="KAK4044740.1"/>
    </source>
</evidence>
<name>A0AAN6PUB3_9PEZI</name>
<evidence type="ECO:0000256" key="5">
    <source>
        <dbReference type="SAM" id="Phobius"/>
    </source>
</evidence>
<dbReference type="SUPFAM" id="SSF161084">
    <property type="entry name" value="MAPEG domain-like"/>
    <property type="match status" value="1"/>
</dbReference>
<dbReference type="GO" id="GO:0016020">
    <property type="term" value="C:membrane"/>
    <property type="evidence" value="ECO:0007669"/>
    <property type="project" value="UniProtKB-SubCell"/>
</dbReference>
<evidence type="ECO:0008006" key="8">
    <source>
        <dbReference type="Google" id="ProtNLM"/>
    </source>
</evidence>
<proteinExistence type="predicted"/>
<evidence type="ECO:0000256" key="3">
    <source>
        <dbReference type="ARBA" id="ARBA00022989"/>
    </source>
</evidence>
<evidence type="ECO:0000256" key="2">
    <source>
        <dbReference type="ARBA" id="ARBA00022692"/>
    </source>
</evidence>
<feature type="transmembrane region" description="Helical" evidence="5">
    <location>
        <begin position="102"/>
        <end position="120"/>
    </location>
</feature>
<feature type="transmembrane region" description="Helical" evidence="5">
    <location>
        <begin position="12"/>
        <end position="36"/>
    </location>
</feature>
<feature type="transmembrane region" description="Helical" evidence="5">
    <location>
        <begin position="79"/>
        <end position="96"/>
    </location>
</feature>
<dbReference type="PANTHER" id="PTHR35371:SF1">
    <property type="entry name" value="BLR7753 PROTEIN"/>
    <property type="match status" value="1"/>
</dbReference>
<dbReference type="Gene3D" id="1.20.120.550">
    <property type="entry name" value="Membrane associated eicosanoid/glutathione metabolism-like domain"/>
    <property type="match status" value="1"/>
</dbReference>
<reference evidence="7" key="1">
    <citation type="journal article" date="2023" name="Mol. Phylogenet. Evol.">
        <title>Genome-scale phylogeny and comparative genomics of the fungal order Sordariales.</title>
        <authorList>
            <person name="Hensen N."/>
            <person name="Bonometti L."/>
            <person name="Westerberg I."/>
            <person name="Brannstrom I.O."/>
            <person name="Guillou S."/>
            <person name="Cros-Aarteil S."/>
            <person name="Calhoun S."/>
            <person name="Haridas S."/>
            <person name="Kuo A."/>
            <person name="Mondo S."/>
            <person name="Pangilinan J."/>
            <person name="Riley R."/>
            <person name="LaButti K."/>
            <person name="Andreopoulos B."/>
            <person name="Lipzen A."/>
            <person name="Chen C."/>
            <person name="Yan M."/>
            <person name="Daum C."/>
            <person name="Ng V."/>
            <person name="Clum A."/>
            <person name="Steindorff A."/>
            <person name="Ohm R.A."/>
            <person name="Martin F."/>
            <person name="Silar P."/>
            <person name="Natvig D.O."/>
            <person name="Lalanne C."/>
            <person name="Gautier V."/>
            <person name="Ament-Velasquez S.L."/>
            <person name="Kruys A."/>
            <person name="Hutchinson M.I."/>
            <person name="Powell A.J."/>
            <person name="Barry K."/>
            <person name="Miller A.N."/>
            <person name="Grigoriev I.V."/>
            <person name="Debuchy R."/>
            <person name="Gladieux P."/>
            <person name="Hiltunen Thoren M."/>
            <person name="Johannesson H."/>
        </authorList>
    </citation>
    <scope>NUCLEOTIDE SEQUENCE [LARGE SCALE GENOMIC DNA]</scope>
    <source>
        <strain evidence="7">CBS 284.82</strain>
    </source>
</reference>
<accession>A0AAN6PUB3</accession>
<dbReference type="Pfam" id="PF01124">
    <property type="entry name" value="MAPEG"/>
    <property type="match status" value="1"/>
</dbReference>
<protein>
    <recommendedName>
        <fullName evidence="8">MAPEG family protein</fullName>
    </recommendedName>
</protein>
<gene>
    <name evidence="6" type="ORF">C8A01DRAFT_42642</name>
</gene>
<comment type="caution">
    <text evidence="6">The sequence shown here is derived from an EMBL/GenBank/DDBJ whole genome shotgun (WGS) entry which is preliminary data.</text>
</comment>
<evidence type="ECO:0000256" key="4">
    <source>
        <dbReference type="ARBA" id="ARBA00023136"/>
    </source>
</evidence>
<feature type="transmembrane region" description="Helical" evidence="5">
    <location>
        <begin position="132"/>
        <end position="152"/>
    </location>
</feature>
<evidence type="ECO:0000256" key="1">
    <source>
        <dbReference type="ARBA" id="ARBA00004370"/>
    </source>
</evidence>
<keyword evidence="7" id="KW-1185">Reference proteome</keyword>
<keyword evidence="2 5" id="KW-0812">Transmembrane</keyword>
<evidence type="ECO:0000313" key="7">
    <source>
        <dbReference type="Proteomes" id="UP001303115"/>
    </source>
</evidence>
<dbReference type="Proteomes" id="UP001303115">
    <property type="component" value="Unassembled WGS sequence"/>
</dbReference>
<sequence>MASLIDFTAGNWSYYTIPAAFVLCFAPHAYAVTLAGKNYDMGNPRKTEEHCAKDTSFDKQTLHRISRAKAASANGFETLGLYAAAVVAGNAAGVAAERLNQLTLAYLLSRAVYVYTYVVLQDNARMAGLRPLVWGAGITAMMMLFVAAGKAVN</sequence>
<dbReference type="AlphaFoldDB" id="A0AAN6PUB3"/>
<dbReference type="EMBL" id="MU854317">
    <property type="protein sequence ID" value="KAK4044740.1"/>
    <property type="molecule type" value="Genomic_DNA"/>
</dbReference>